<feature type="transmembrane region" description="Helical" evidence="1">
    <location>
        <begin position="202"/>
        <end position="223"/>
    </location>
</feature>
<keyword evidence="3" id="KW-1185">Reference proteome</keyword>
<feature type="transmembrane region" description="Helical" evidence="1">
    <location>
        <begin position="124"/>
        <end position="143"/>
    </location>
</feature>
<dbReference type="EMBL" id="JACJVO010000018">
    <property type="protein sequence ID" value="MBB6732208.1"/>
    <property type="molecule type" value="Genomic_DNA"/>
</dbReference>
<dbReference type="GO" id="GO:0009636">
    <property type="term" value="P:response to toxic substance"/>
    <property type="evidence" value="ECO:0007669"/>
    <property type="project" value="TreeGrafter"/>
</dbReference>
<evidence type="ECO:0000313" key="2">
    <source>
        <dbReference type="EMBL" id="MBB6732208.1"/>
    </source>
</evidence>
<gene>
    <name evidence="2" type="ORF">H7C18_14905</name>
</gene>
<keyword evidence="1" id="KW-0472">Membrane</keyword>
<name>A0A7X0SLH7_9BACL</name>
<protein>
    <submittedName>
        <fullName evidence="2">SdpI family protein</fullName>
    </submittedName>
</protein>
<feature type="transmembrane region" description="Helical" evidence="1">
    <location>
        <begin position="65"/>
        <end position="85"/>
    </location>
</feature>
<accession>A0A7X0SLH7</accession>
<dbReference type="RefSeq" id="WP_185129879.1">
    <property type="nucleotide sequence ID" value="NZ_JACJVO010000018.1"/>
</dbReference>
<keyword evidence="1" id="KW-1133">Transmembrane helix</keyword>
<organism evidence="2 3">
    <name type="scientific">Cohnella zeiphila</name>
    <dbReference type="NCBI Taxonomy" id="2761120"/>
    <lineage>
        <taxon>Bacteria</taxon>
        <taxon>Bacillati</taxon>
        <taxon>Bacillota</taxon>
        <taxon>Bacilli</taxon>
        <taxon>Bacillales</taxon>
        <taxon>Paenibacillaceae</taxon>
        <taxon>Cohnella</taxon>
    </lineage>
</organism>
<feature type="transmembrane region" description="Helical" evidence="1">
    <location>
        <begin position="97"/>
        <end position="118"/>
    </location>
</feature>
<dbReference type="AlphaFoldDB" id="A0A7X0SLH7"/>
<feature type="transmembrane region" description="Helical" evidence="1">
    <location>
        <begin position="180"/>
        <end position="196"/>
    </location>
</feature>
<dbReference type="PANTHER" id="PTHR37810:SF5">
    <property type="entry name" value="IMMUNITY PROTEIN SDPI"/>
    <property type="match status" value="1"/>
</dbReference>
<proteinExistence type="predicted"/>
<dbReference type="PIRSF" id="PIRSF038959">
    <property type="entry name" value="SdpI"/>
    <property type="match status" value="1"/>
</dbReference>
<evidence type="ECO:0000313" key="3">
    <source>
        <dbReference type="Proteomes" id="UP000564644"/>
    </source>
</evidence>
<evidence type="ECO:0000256" key="1">
    <source>
        <dbReference type="SAM" id="Phobius"/>
    </source>
</evidence>
<dbReference type="Proteomes" id="UP000564644">
    <property type="component" value="Unassembled WGS sequence"/>
</dbReference>
<dbReference type="InterPro" id="IPR025962">
    <property type="entry name" value="SdpI/YhfL"/>
</dbReference>
<dbReference type="PANTHER" id="PTHR37810">
    <property type="entry name" value="IMMUNITY PROTEIN SDPI"/>
    <property type="match status" value="1"/>
</dbReference>
<dbReference type="Pfam" id="PF13630">
    <property type="entry name" value="SdpI"/>
    <property type="match status" value="1"/>
</dbReference>
<feature type="transmembrane region" description="Helical" evidence="1">
    <location>
        <begin position="20"/>
        <end position="37"/>
    </location>
</feature>
<reference evidence="2 3" key="1">
    <citation type="submission" date="2020-08" db="EMBL/GenBank/DDBJ databases">
        <title>Cohnella phylogeny.</title>
        <authorList>
            <person name="Dunlap C."/>
        </authorList>
    </citation>
    <scope>NUCLEOTIDE SEQUENCE [LARGE SCALE GENOMIC DNA]</scope>
    <source>
        <strain evidence="2 3">CBP 2801</strain>
    </source>
</reference>
<keyword evidence="1" id="KW-0812">Transmembrane</keyword>
<comment type="caution">
    <text evidence="2">The sequence shown here is derived from an EMBL/GenBank/DDBJ whole genome shotgun (WGS) entry which is preliminary data.</text>
</comment>
<sequence length="229" mass="26445">MTNETSTDPKTFPLWSKQDTWLLLLNAALVAVAFLLFNHRLPDTVSAHFNRFGEQDRTMSKGTFWVFYSVLNIALPAAMTFTRRLDPRREHYEKFRGYFVLIRWALSLFLQLMFWMIILYDLGYSVSISKFILGAMGVLWVVLGNRMGQVKSNYFIGIRNPWTLSDDEIWRQTHRLGGKLWFVTGILMFALVWFVPSGWAVFVLLAGAAVSGLIPYGYSYLLYARKKGA</sequence>
<dbReference type="InterPro" id="IPR026272">
    <property type="entry name" value="SdpI"/>
</dbReference>